<dbReference type="Proteomes" id="UP000321892">
    <property type="component" value="Chromosome"/>
</dbReference>
<dbReference type="KEGG" id="lhf:JCM16775_1661"/>
<dbReference type="RefSeq" id="WP_006803662.1">
    <property type="nucleotide sequence ID" value="NZ_AP019823.1"/>
</dbReference>
<reference evidence="1 2" key="1">
    <citation type="submission" date="2019-07" db="EMBL/GenBank/DDBJ databases">
        <title>Complete Genome Sequence of Leptotrichia hofstadii Strain JCM16775.</title>
        <authorList>
            <person name="Watanabe S."/>
            <person name="Cui L."/>
        </authorList>
    </citation>
    <scope>NUCLEOTIDE SEQUENCE [LARGE SCALE GENOMIC DNA]</scope>
    <source>
        <strain evidence="1 2">JCM16775</strain>
    </source>
</reference>
<name>A0A510JI09_9FUSO</name>
<dbReference type="AlphaFoldDB" id="A0A510JI09"/>
<dbReference type="EMBL" id="AP019823">
    <property type="protein sequence ID" value="BBM38950.1"/>
    <property type="molecule type" value="Genomic_DNA"/>
</dbReference>
<organism evidence="1 2">
    <name type="scientific">Leptotrichia hofstadii</name>
    <dbReference type="NCBI Taxonomy" id="157688"/>
    <lineage>
        <taxon>Bacteria</taxon>
        <taxon>Fusobacteriati</taxon>
        <taxon>Fusobacteriota</taxon>
        <taxon>Fusobacteriia</taxon>
        <taxon>Fusobacteriales</taxon>
        <taxon>Leptotrichiaceae</taxon>
        <taxon>Leptotrichia</taxon>
    </lineage>
</organism>
<accession>A0A510JI09</accession>
<evidence type="ECO:0000313" key="2">
    <source>
        <dbReference type="Proteomes" id="UP000321892"/>
    </source>
</evidence>
<gene>
    <name evidence="1" type="ORF">JCM16775_1661</name>
</gene>
<proteinExistence type="predicted"/>
<dbReference type="OrthoDB" id="81792at2"/>
<protein>
    <submittedName>
        <fullName evidence="1">Uncharacterized protein</fullName>
    </submittedName>
</protein>
<sequence length="182" mass="21340">MKKIILSLFLILGILSFSKEKKVYMPKVVITVMDDNFKNPIARTVEQSGVLTKALSLGDMVTFRYKSDEKKFAEKLIEEIWRMNKSLPNKLTFLIEQNEENTMVQILQLLKKYRYRGNVEVIELSYQKNAKILEQTSKNGWEYNQYSDLKDLAGEVEIGGVKYNKNEYVATLFMQKYDNVKR</sequence>
<keyword evidence="2" id="KW-1185">Reference proteome</keyword>
<evidence type="ECO:0000313" key="1">
    <source>
        <dbReference type="EMBL" id="BBM38950.1"/>
    </source>
</evidence>